<dbReference type="Proteomes" id="UP000309061">
    <property type="component" value="Chromosome"/>
</dbReference>
<keyword evidence="2" id="KW-1185">Reference proteome</keyword>
<accession>A0A6B8KCF0</accession>
<organism evidence="1 2">
    <name type="scientific">Methylocystis heyeri</name>
    <dbReference type="NCBI Taxonomy" id="391905"/>
    <lineage>
        <taxon>Bacteria</taxon>
        <taxon>Pseudomonadati</taxon>
        <taxon>Pseudomonadota</taxon>
        <taxon>Alphaproteobacteria</taxon>
        <taxon>Hyphomicrobiales</taxon>
        <taxon>Methylocystaceae</taxon>
        <taxon>Methylocystis</taxon>
    </lineage>
</organism>
<protein>
    <submittedName>
        <fullName evidence="1">Uncharacterized protein</fullName>
    </submittedName>
</protein>
<dbReference type="RefSeq" id="WP_136495630.1">
    <property type="nucleotide sequence ID" value="NZ_CP046052.1"/>
</dbReference>
<evidence type="ECO:0000313" key="2">
    <source>
        <dbReference type="Proteomes" id="UP000309061"/>
    </source>
</evidence>
<sequence>MNHLAELCFNWAQQFTQTGIRVACSERFDQDYGQYLSIEIEPPSIEQIMVEIIVTEESIGFTIENWRRLHARAHQITLDEYTNETPDRVGAFVEPGVVTIYRCAEILDAIASGRAGITINLFRGRITSTKALIRLDCELIYLNGPSLWTDTIRCIFGGETLDVSYLGWSDNAFSLAENIRGAFS</sequence>
<dbReference type="KEGG" id="mhey:H2LOC_006350"/>
<reference evidence="1 2" key="1">
    <citation type="submission" date="2019-11" db="EMBL/GenBank/DDBJ databases">
        <title>The genome sequence of Methylocystis heyeri.</title>
        <authorList>
            <person name="Oshkin I.Y."/>
            <person name="Miroshnikov K."/>
            <person name="Dedysh S.N."/>
        </authorList>
    </citation>
    <scope>NUCLEOTIDE SEQUENCE [LARGE SCALE GENOMIC DNA]</scope>
    <source>
        <strain evidence="1 2">H2</strain>
    </source>
</reference>
<dbReference type="EMBL" id="CP046052">
    <property type="protein sequence ID" value="QGM45347.1"/>
    <property type="molecule type" value="Genomic_DNA"/>
</dbReference>
<gene>
    <name evidence="1" type="ORF">H2LOC_006350</name>
</gene>
<dbReference type="AlphaFoldDB" id="A0A6B8KCF0"/>
<proteinExistence type="predicted"/>
<name>A0A6B8KCF0_9HYPH</name>
<evidence type="ECO:0000313" key="1">
    <source>
        <dbReference type="EMBL" id="QGM45347.1"/>
    </source>
</evidence>